<gene>
    <name evidence="7" type="ORF">L596_021309</name>
</gene>
<comment type="caution">
    <text evidence="7">The sequence shown here is derived from an EMBL/GenBank/DDBJ whole genome shotgun (WGS) entry which is preliminary data.</text>
</comment>
<evidence type="ECO:0000313" key="7">
    <source>
        <dbReference type="EMBL" id="TKR69113.1"/>
    </source>
</evidence>
<feature type="region of interest" description="Disordered" evidence="5">
    <location>
        <begin position="1"/>
        <end position="40"/>
    </location>
</feature>
<feature type="domain" description="TAFH" evidence="6">
    <location>
        <begin position="41"/>
        <end position="131"/>
    </location>
</feature>
<dbReference type="STRING" id="34508.A0A4U5MJ67"/>
<keyword evidence="3" id="KW-0804">Transcription</keyword>
<protein>
    <recommendedName>
        <fullName evidence="6">TAFH domain-containing protein</fullName>
    </recommendedName>
</protein>
<dbReference type="GO" id="GO:0005634">
    <property type="term" value="C:nucleus"/>
    <property type="evidence" value="ECO:0007669"/>
    <property type="project" value="UniProtKB-SubCell"/>
</dbReference>
<evidence type="ECO:0000256" key="5">
    <source>
        <dbReference type="SAM" id="MobiDB-lite"/>
    </source>
</evidence>
<name>A0A4U5MJ67_STECR</name>
<keyword evidence="8" id="KW-1185">Reference proteome</keyword>
<keyword evidence="2" id="KW-0805">Transcription regulation</keyword>
<evidence type="ECO:0000313" key="8">
    <source>
        <dbReference type="Proteomes" id="UP000298663"/>
    </source>
</evidence>
<evidence type="ECO:0000256" key="2">
    <source>
        <dbReference type="ARBA" id="ARBA00023015"/>
    </source>
</evidence>
<dbReference type="AlphaFoldDB" id="A0A4U5MJ67"/>
<proteinExistence type="predicted"/>
<dbReference type="GO" id="GO:0006351">
    <property type="term" value="P:DNA-templated transcription"/>
    <property type="evidence" value="ECO:0007669"/>
    <property type="project" value="InterPro"/>
</dbReference>
<dbReference type="PROSITE" id="PS51119">
    <property type="entry name" value="TAFH"/>
    <property type="match status" value="1"/>
</dbReference>
<dbReference type="SUPFAM" id="SSF158553">
    <property type="entry name" value="TAFH domain-like"/>
    <property type="match status" value="1"/>
</dbReference>
<dbReference type="SMART" id="SM00549">
    <property type="entry name" value="TAFH"/>
    <property type="match status" value="1"/>
</dbReference>
<accession>A0A4U5MJ67</accession>
<dbReference type="Gene3D" id="1.20.120.1110">
    <property type="entry name" value="TAFH/NHR1 domain"/>
    <property type="match status" value="1"/>
</dbReference>
<dbReference type="Pfam" id="PF07531">
    <property type="entry name" value="TAFH"/>
    <property type="match status" value="1"/>
</dbReference>
<reference evidence="7 8" key="1">
    <citation type="journal article" date="2015" name="Genome Biol.">
        <title>Comparative genomics of Steinernema reveals deeply conserved gene regulatory networks.</title>
        <authorList>
            <person name="Dillman A.R."/>
            <person name="Macchietto M."/>
            <person name="Porter C.F."/>
            <person name="Rogers A."/>
            <person name="Williams B."/>
            <person name="Antoshechkin I."/>
            <person name="Lee M.M."/>
            <person name="Goodwin Z."/>
            <person name="Lu X."/>
            <person name="Lewis E.E."/>
            <person name="Goodrich-Blair H."/>
            <person name="Stock S.P."/>
            <person name="Adams B.J."/>
            <person name="Sternberg P.W."/>
            <person name="Mortazavi A."/>
        </authorList>
    </citation>
    <scope>NUCLEOTIDE SEQUENCE [LARGE SCALE GENOMIC DNA]</scope>
    <source>
        <strain evidence="7 8">ALL</strain>
    </source>
</reference>
<evidence type="ECO:0000256" key="1">
    <source>
        <dbReference type="ARBA" id="ARBA00004123"/>
    </source>
</evidence>
<evidence type="ECO:0000256" key="3">
    <source>
        <dbReference type="ARBA" id="ARBA00023163"/>
    </source>
</evidence>
<reference evidence="7 8" key="2">
    <citation type="journal article" date="2019" name="G3 (Bethesda)">
        <title>Hybrid Assembly of the Genome of the Entomopathogenic Nematode Steinernema carpocapsae Identifies the X-Chromosome.</title>
        <authorList>
            <person name="Serra L."/>
            <person name="Macchietto M."/>
            <person name="Macias-Munoz A."/>
            <person name="McGill C.J."/>
            <person name="Rodriguez I.M."/>
            <person name="Rodriguez B."/>
            <person name="Murad R."/>
            <person name="Mortazavi A."/>
        </authorList>
    </citation>
    <scope>NUCLEOTIDE SEQUENCE [LARGE SCALE GENOMIC DNA]</scope>
    <source>
        <strain evidence="7 8">ALL</strain>
    </source>
</reference>
<dbReference type="InterPro" id="IPR003894">
    <property type="entry name" value="TAFH_NHR1"/>
</dbReference>
<evidence type="ECO:0000259" key="6">
    <source>
        <dbReference type="PROSITE" id="PS51119"/>
    </source>
</evidence>
<evidence type="ECO:0000256" key="4">
    <source>
        <dbReference type="ARBA" id="ARBA00023242"/>
    </source>
</evidence>
<dbReference type="OrthoDB" id="21060at2759"/>
<sequence>MNDTAGGQDPPSPGLPDLQDPSQDPPSQPQNQQAQPLRHQDERIMKCARFFRTLVGLTTHQTPILNLVREILMGIIDVDAFIQRLERALVTEHQPSLRPFLLQTVPLLREQMRREELIVDQINLSQTLGIMPSLS</sequence>
<keyword evidence="4" id="KW-0539">Nucleus</keyword>
<comment type="subcellular location">
    <subcellularLocation>
        <location evidence="1">Nucleus</location>
    </subcellularLocation>
</comment>
<dbReference type="Proteomes" id="UP000298663">
    <property type="component" value="Unassembled WGS sequence"/>
</dbReference>
<dbReference type="InterPro" id="IPR037249">
    <property type="entry name" value="TAFH/NHR1_dom_sf"/>
</dbReference>
<dbReference type="EMBL" id="AZBU02000007">
    <property type="protein sequence ID" value="TKR69113.1"/>
    <property type="molecule type" value="Genomic_DNA"/>
</dbReference>
<organism evidence="7 8">
    <name type="scientific">Steinernema carpocapsae</name>
    <name type="common">Entomopathogenic nematode</name>
    <dbReference type="NCBI Taxonomy" id="34508"/>
    <lineage>
        <taxon>Eukaryota</taxon>
        <taxon>Metazoa</taxon>
        <taxon>Ecdysozoa</taxon>
        <taxon>Nematoda</taxon>
        <taxon>Chromadorea</taxon>
        <taxon>Rhabditida</taxon>
        <taxon>Tylenchina</taxon>
        <taxon>Panagrolaimomorpha</taxon>
        <taxon>Strongyloidoidea</taxon>
        <taxon>Steinernematidae</taxon>
        <taxon>Steinernema</taxon>
    </lineage>
</organism>